<dbReference type="EMBL" id="JRVJ01000010">
    <property type="protein sequence ID" value="KGM18546.1"/>
    <property type="molecule type" value="Genomic_DNA"/>
</dbReference>
<proteinExistence type="predicted"/>
<sequence length="68" mass="7411">MSNPGLNPNDPVAQALAQLRKAGANPQVDSVPRGASERKEKKYNKRRITTRWMEEPTAVIGSQSGLGH</sequence>
<comment type="caution">
    <text evidence="2">The sequence shown here is derived from an EMBL/GenBank/DDBJ whole genome shotgun (WGS) entry which is preliminary data.</text>
</comment>
<evidence type="ECO:0000313" key="2">
    <source>
        <dbReference type="EMBL" id="KGM18546.1"/>
    </source>
</evidence>
<reference evidence="2 3" key="1">
    <citation type="submission" date="2014-10" db="EMBL/GenBank/DDBJ databases">
        <title>Whole Genome sequence of Corynebacterium auriscanis strain CIP 106629.</title>
        <authorList>
            <person name="Hassan S.S."/>
            <person name="Jamal S.B."/>
            <person name="Tiwari S."/>
            <person name="Oliveira L.D.C."/>
            <person name="Souza F."/>
            <person name="Mariano D.C."/>
            <person name="Almeida S."/>
            <person name="Dorella F."/>
            <person name="Pereira F."/>
            <person name="Carvalho A."/>
            <person name="Leal C.A."/>
            <person name="Soares S.D.C."/>
            <person name="Figueiredo H.C."/>
            <person name="Silva A."/>
            <person name="Azevedo V.A."/>
        </authorList>
    </citation>
    <scope>NUCLEOTIDE SEQUENCE [LARGE SCALE GENOMIC DNA]</scope>
    <source>
        <strain evidence="2 3">CIP 106629</strain>
    </source>
</reference>
<feature type="region of interest" description="Disordered" evidence="1">
    <location>
        <begin position="20"/>
        <end position="68"/>
    </location>
</feature>
<gene>
    <name evidence="2" type="ORF">MA47_05980</name>
</gene>
<keyword evidence="3" id="KW-1185">Reference proteome</keyword>
<accession>A0A0A2DNU4</accession>
<protein>
    <submittedName>
        <fullName evidence="2">Uncharacterized protein</fullName>
    </submittedName>
</protein>
<evidence type="ECO:0000313" key="3">
    <source>
        <dbReference type="Proteomes" id="UP000030145"/>
    </source>
</evidence>
<evidence type="ECO:0000256" key="1">
    <source>
        <dbReference type="SAM" id="MobiDB-lite"/>
    </source>
</evidence>
<organism evidence="2 3">
    <name type="scientific">Corynebacterium auriscanis</name>
    <dbReference type="NCBI Taxonomy" id="99807"/>
    <lineage>
        <taxon>Bacteria</taxon>
        <taxon>Bacillati</taxon>
        <taxon>Actinomycetota</taxon>
        <taxon>Actinomycetes</taxon>
        <taxon>Mycobacteriales</taxon>
        <taxon>Corynebacteriaceae</taxon>
        <taxon>Corynebacterium</taxon>
    </lineage>
</organism>
<name>A0A0A2DNU4_9CORY</name>
<dbReference type="Proteomes" id="UP000030145">
    <property type="component" value="Unassembled WGS sequence"/>
</dbReference>
<dbReference type="AlphaFoldDB" id="A0A0A2DNU4"/>